<evidence type="ECO:0000313" key="2">
    <source>
        <dbReference type="Proteomes" id="UP001488838"/>
    </source>
</evidence>
<evidence type="ECO:0000313" key="1">
    <source>
        <dbReference type="EMBL" id="KAK7822651.1"/>
    </source>
</evidence>
<name>A0AAW0J8U0_MYOGA</name>
<dbReference type="AlphaFoldDB" id="A0AAW0J8U0"/>
<dbReference type="EMBL" id="JBBHLL010000057">
    <property type="protein sequence ID" value="KAK7822651.1"/>
    <property type="molecule type" value="Genomic_DNA"/>
</dbReference>
<dbReference type="Proteomes" id="UP001488838">
    <property type="component" value="Unassembled WGS sequence"/>
</dbReference>
<gene>
    <name evidence="1" type="ORF">U0070_001999</name>
</gene>
<proteinExistence type="predicted"/>
<comment type="caution">
    <text evidence="1">The sequence shown here is derived from an EMBL/GenBank/DDBJ whole genome shotgun (WGS) entry which is preliminary data.</text>
</comment>
<keyword evidence="2" id="KW-1185">Reference proteome</keyword>
<sequence>MGLMFWVKSEESCGLNRWQWQTQIRFAHEASYLDPRQSVPAVEGSILVTDQGKRKSDRGCIVDANLSVFNLERRIILDWQITLHLGSWGPKELTESESFSVFKDLKQRRRGTQDQSAQESMSCYSTCSATHMMMKGTGKQHAKENEEVAEYTKLLTERMKKAKEKCRET</sequence>
<organism evidence="1 2">
    <name type="scientific">Myodes glareolus</name>
    <name type="common">Bank vole</name>
    <name type="synonym">Clethrionomys glareolus</name>
    <dbReference type="NCBI Taxonomy" id="447135"/>
    <lineage>
        <taxon>Eukaryota</taxon>
        <taxon>Metazoa</taxon>
        <taxon>Chordata</taxon>
        <taxon>Craniata</taxon>
        <taxon>Vertebrata</taxon>
        <taxon>Euteleostomi</taxon>
        <taxon>Mammalia</taxon>
        <taxon>Eutheria</taxon>
        <taxon>Euarchontoglires</taxon>
        <taxon>Glires</taxon>
        <taxon>Rodentia</taxon>
        <taxon>Myomorpha</taxon>
        <taxon>Muroidea</taxon>
        <taxon>Cricetidae</taxon>
        <taxon>Arvicolinae</taxon>
        <taxon>Myodes</taxon>
    </lineage>
</organism>
<protein>
    <submittedName>
        <fullName evidence="1">Uncharacterized protein</fullName>
    </submittedName>
</protein>
<accession>A0AAW0J8U0</accession>
<reference evidence="1 2" key="1">
    <citation type="journal article" date="2023" name="bioRxiv">
        <title>Conserved and derived expression patterns and positive selection on dental genes reveal complex evolutionary context of ever-growing rodent molars.</title>
        <authorList>
            <person name="Calamari Z.T."/>
            <person name="Song A."/>
            <person name="Cohen E."/>
            <person name="Akter M."/>
            <person name="Roy R.D."/>
            <person name="Hallikas O."/>
            <person name="Christensen M.M."/>
            <person name="Li P."/>
            <person name="Marangoni P."/>
            <person name="Jernvall J."/>
            <person name="Klein O.D."/>
        </authorList>
    </citation>
    <scope>NUCLEOTIDE SEQUENCE [LARGE SCALE GENOMIC DNA]</scope>
    <source>
        <strain evidence="1">V071</strain>
    </source>
</reference>